<gene>
    <name evidence="1" type="ORF">CSSPJE1EN1_LOCUS29217</name>
</gene>
<protein>
    <submittedName>
        <fullName evidence="1">Uncharacterized protein</fullName>
    </submittedName>
</protein>
<organism evidence="1 2">
    <name type="scientific">Sphagnum jensenii</name>
    <dbReference type="NCBI Taxonomy" id="128206"/>
    <lineage>
        <taxon>Eukaryota</taxon>
        <taxon>Viridiplantae</taxon>
        <taxon>Streptophyta</taxon>
        <taxon>Embryophyta</taxon>
        <taxon>Bryophyta</taxon>
        <taxon>Sphagnophytina</taxon>
        <taxon>Sphagnopsida</taxon>
        <taxon>Sphagnales</taxon>
        <taxon>Sphagnaceae</taxon>
        <taxon>Sphagnum</taxon>
    </lineage>
</organism>
<proteinExistence type="predicted"/>
<keyword evidence="2" id="KW-1185">Reference proteome</keyword>
<dbReference type="EMBL" id="CAXAQS010000938">
    <property type="protein sequence ID" value="CAK9253839.1"/>
    <property type="molecule type" value="Genomic_DNA"/>
</dbReference>
<accession>A0ABP0VHD2</accession>
<sequence>MIGLNPTADIEASTMAAKSVNYLAGARPASRAESTGAKMAAEAIGAANDGIMGVKKVAKLGRLPEPVKIAALGLGGGCSCRFDVYKHFFA</sequence>
<dbReference type="Proteomes" id="UP001497444">
    <property type="component" value="Unassembled WGS sequence"/>
</dbReference>
<name>A0ABP0VHD2_9BRYO</name>
<reference evidence="1" key="1">
    <citation type="submission" date="2024-02" db="EMBL/GenBank/DDBJ databases">
        <authorList>
            <consortium name="ELIXIR-Norway"/>
            <consortium name="Elixir Norway"/>
        </authorList>
    </citation>
    <scope>NUCLEOTIDE SEQUENCE</scope>
</reference>
<comment type="caution">
    <text evidence="1">The sequence shown here is derived from an EMBL/GenBank/DDBJ whole genome shotgun (WGS) entry which is preliminary data.</text>
</comment>
<evidence type="ECO:0000313" key="2">
    <source>
        <dbReference type="Proteomes" id="UP001497444"/>
    </source>
</evidence>
<evidence type="ECO:0000313" key="1">
    <source>
        <dbReference type="EMBL" id="CAK9253839.1"/>
    </source>
</evidence>